<dbReference type="Gene3D" id="2.50.20.10">
    <property type="entry name" value="Lipoprotein localisation LolA/LolB/LppX"/>
    <property type="match status" value="1"/>
</dbReference>
<organism evidence="3 4">
    <name type="scientific">Fusibacter ferrireducens</name>
    <dbReference type="NCBI Taxonomy" id="2785058"/>
    <lineage>
        <taxon>Bacteria</taxon>
        <taxon>Bacillati</taxon>
        <taxon>Bacillota</taxon>
        <taxon>Clostridia</taxon>
        <taxon>Eubacteriales</taxon>
        <taxon>Eubacteriales Family XII. Incertae Sedis</taxon>
        <taxon>Fusibacter</taxon>
    </lineage>
</organism>
<feature type="compositionally biased region" description="Polar residues" evidence="1">
    <location>
        <begin position="49"/>
        <end position="63"/>
    </location>
</feature>
<proteinExistence type="predicted"/>
<feature type="region of interest" description="Disordered" evidence="1">
    <location>
        <begin position="30"/>
        <end position="63"/>
    </location>
</feature>
<dbReference type="EMBL" id="JADKNH010000006">
    <property type="protein sequence ID" value="MBF4693711.1"/>
    <property type="molecule type" value="Genomic_DNA"/>
</dbReference>
<protein>
    <recommendedName>
        <fullName evidence="5">Outer membrane lipoprotein-sorting protein</fullName>
    </recommendedName>
</protein>
<dbReference type="Proteomes" id="UP000614200">
    <property type="component" value="Unassembled WGS sequence"/>
</dbReference>
<gene>
    <name evidence="3" type="ORF">ISU02_11285</name>
</gene>
<reference evidence="3 4" key="1">
    <citation type="submission" date="2020-11" db="EMBL/GenBank/DDBJ databases">
        <title>Fusibacter basophilias sp. nov.</title>
        <authorList>
            <person name="Qiu D."/>
        </authorList>
    </citation>
    <scope>NUCLEOTIDE SEQUENCE [LARGE SCALE GENOMIC DNA]</scope>
    <source>
        <strain evidence="3 4">Q10-2</strain>
    </source>
</reference>
<feature type="compositionally biased region" description="Low complexity" evidence="1">
    <location>
        <begin position="35"/>
        <end position="48"/>
    </location>
</feature>
<feature type="chain" id="PRO_5047170887" description="Outer membrane lipoprotein-sorting protein" evidence="2">
    <location>
        <begin position="23"/>
        <end position="283"/>
    </location>
</feature>
<sequence length="283" mass="30920">MKKNIWMILMIAILTALMFGCASETTTGETKELVQAESTQTAEQAQSANQDSQTPEENATQTANSVEAVAAEPEVAALDRSLEGTELLNSLSLSKPKSMRMVMETSAFGTKTMSTMYYDGDNSRTETVVEGVGTSVVINNAKEKVMYNYVEGTGQGVKIIDADLESAEDAGLMMDMSTKLAELTDASSEAISARVETLDGEEVVYIEATEADDEMGNVLVKMWYSTQYSTPLKYEVIAGEQPMMTLKVVEIESNIKVDANLFQPASDIEFQEVNMEAMMNMMD</sequence>
<comment type="caution">
    <text evidence="3">The sequence shown here is derived from an EMBL/GenBank/DDBJ whole genome shotgun (WGS) entry which is preliminary data.</text>
</comment>
<feature type="signal peptide" evidence="2">
    <location>
        <begin position="1"/>
        <end position="22"/>
    </location>
</feature>
<evidence type="ECO:0000256" key="1">
    <source>
        <dbReference type="SAM" id="MobiDB-lite"/>
    </source>
</evidence>
<evidence type="ECO:0000256" key="2">
    <source>
        <dbReference type="SAM" id="SignalP"/>
    </source>
</evidence>
<keyword evidence="2" id="KW-0732">Signal</keyword>
<name>A0ABR9ZTN1_9FIRM</name>
<dbReference type="RefSeq" id="WP_194701950.1">
    <property type="nucleotide sequence ID" value="NZ_JADKNH010000006.1"/>
</dbReference>
<evidence type="ECO:0000313" key="3">
    <source>
        <dbReference type="EMBL" id="MBF4693711.1"/>
    </source>
</evidence>
<accession>A0ABR9ZTN1</accession>
<keyword evidence="4" id="KW-1185">Reference proteome</keyword>
<evidence type="ECO:0008006" key="5">
    <source>
        <dbReference type="Google" id="ProtNLM"/>
    </source>
</evidence>
<evidence type="ECO:0000313" key="4">
    <source>
        <dbReference type="Proteomes" id="UP000614200"/>
    </source>
</evidence>
<dbReference type="PROSITE" id="PS51257">
    <property type="entry name" value="PROKAR_LIPOPROTEIN"/>
    <property type="match status" value="1"/>
</dbReference>